<evidence type="ECO:0000313" key="1">
    <source>
        <dbReference type="EMBL" id="KAK4781673.1"/>
    </source>
</evidence>
<gene>
    <name evidence="1" type="ORF">SAY86_015775</name>
</gene>
<reference evidence="1 2" key="1">
    <citation type="journal article" date="2023" name="Hortic Res">
        <title>Pangenome of water caltrop reveals structural variations and asymmetric subgenome divergence after allopolyploidization.</title>
        <authorList>
            <person name="Zhang X."/>
            <person name="Chen Y."/>
            <person name="Wang L."/>
            <person name="Yuan Y."/>
            <person name="Fang M."/>
            <person name="Shi L."/>
            <person name="Lu R."/>
            <person name="Comes H.P."/>
            <person name="Ma Y."/>
            <person name="Chen Y."/>
            <person name="Huang G."/>
            <person name="Zhou Y."/>
            <person name="Zheng Z."/>
            <person name="Qiu Y."/>
        </authorList>
    </citation>
    <scope>NUCLEOTIDE SEQUENCE [LARGE SCALE GENOMIC DNA]</scope>
    <source>
        <strain evidence="1">F231</strain>
    </source>
</reference>
<organism evidence="1 2">
    <name type="scientific">Trapa natans</name>
    <name type="common">Water chestnut</name>
    <dbReference type="NCBI Taxonomy" id="22666"/>
    <lineage>
        <taxon>Eukaryota</taxon>
        <taxon>Viridiplantae</taxon>
        <taxon>Streptophyta</taxon>
        <taxon>Embryophyta</taxon>
        <taxon>Tracheophyta</taxon>
        <taxon>Spermatophyta</taxon>
        <taxon>Magnoliopsida</taxon>
        <taxon>eudicotyledons</taxon>
        <taxon>Gunneridae</taxon>
        <taxon>Pentapetalae</taxon>
        <taxon>rosids</taxon>
        <taxon>malvids</taxon>
        <taxon>Myrtales</taxon>
        <taxon>Lythraceae</taxon>
        <taxon>Trapa</taxon>
    </lineage>
</organism>
<dbReference type="InterPro" id="IPR044968">
    <property type="entry name" value="PRD1"/>
</dbReference>
<accession>A0AAN7LEW1</accession>
<dbReference type="PANTHER" id="PTHR36379">
    <property type="entry name" value="PROTEIN PRD1"/>
    <property type="match status" value="1"/>
</dbReference>
<sequence length="282" mass="31726">MKSFCSQLLKPNFDCCFSVHAILPKTTLRSNFLGQSNTMLDESLDGSNFYELCILLHYGYPLIKVVASFCLLELCTGISNQKQRCHGELKCNTKHLKSVMAVLECLLLYHDNRVAVNCSLCLCMIFEWEMVKIVDGKLAKKNKWCRLIVEELATYLTIPSLVSKSCSNNQAASIYIAITLLKLKKVPGWMRSVFDDTCINGLLQNLSGSSLSTEMVLLFRELMNAGFLNAEHVGSLNRVFQVFFSFLLLLLVVNMKSHPFASVGLAHLTKLSFNCPIEVYHS</sequence>
<comment type="caution">
    <text evidence="1">The sequence shown here is derived from an EMBL/GenBank/DDBJ whole genome shotgun (WGS) entry which is preliminary data.</text>
</comment>
<dbReference type="PANTHER" id="PTHR36379:SF1">
    <property type="entry name" value="PUTATIVE RECOMBINATION INITIATION DEFECT 1-RELATED"/>
    <property type="match status" value="1"/>
</dbReference>
<evidence type="ECO:0000313" key="2">
    <source>
        <dbReference type="Proteomes" id="UP001346149"/>
    </source>
</evidence>
<dbReference type="GO" id="GO:0042138">
    <property type="term" value="P:meiotic DNA double-strand break formation"/>
    <property type="evidence" value="ECO:0007669"/>
    <property type="project" value="InterPro"/>
</dbReference>
<name>A0AAN7LEW1_TRANT</name>
<dbReference type="Proteomes" id="UP001346149">
    <property type="component" value="Unassembled WGS sequence"/>
</dbReference>
<proteinExistence type="predicted"/>
<keyword evidence="2" id="KW-1185">Reference proteome</keyword>
<dbReference type="AlphaFoldDB" id="A0AAN7LEW1"/>
<protein>
    <submittedName>
        <fullName evidence="1">Uncharacterized protein</fullName>
    </submittedName>
</protein>
<dbReference type="EMBL" id="JAXQNO010000016">
    <property type="protein sequence ID" value="KAK4781673.1"/>
    <property type="molecule type" value="Genomic_DNA"/>
</dbReference>